<protein>
    <submittedName>
        <fullName evidence="1">Uncharacterized protein</fullName>
    </submittedName>
</protein>
<dbReference type="Proteomes" id="UP000014137">
    <property type="component" value="Unassembled WGS sequence"/>
</dbReference>
<dbReference type="PATRIC" id="fig|1238180.3.peg.2285"/>
<dbReference type="AlphaFoldDB" id="M2PT62"/>
<reference evidence="1 2" key="1">
    <citation type="submission" date="2012-10" db="EMBL/GenBank/DDBJ databases">
        <title>Genome assembly of Amycolatopsis azurea DSM 43854.</title>
        <authorList>
            <person name="Khatri I."/>
            <person name="Kaur I."/>
            <person name="Subramanian S."/>
            <person name="Mayilraj S."/>
        </authorList>
    </citation>
    <scope>NUCLEOTIDE SEQUENCE [LARGE SCALE GENOMIC DNA]</scope>
    <source>
        <strain evidence="1 2">DSM 43854</strain>
    </source>
</reference>
<sequence length="37" mass="4106">MKAPFTALDAVKGAFTRELSRFEVQALRKPLSQPSTL</sequence>
<proteinExistence type="predicted"/>
<name>M2PT62_9PSEU</name>
<comment type="caution">
    <text evidence="1">The sequence shown here is derived from an EMBL/GenBank/DDBJ whole genome shotgun (WGS) entry which is preliminary data.</text>
</comment>
<evidence type="ECO:0000313" key="2">
    <source>
        <dbReference type="Proteomes" id="UP000014137"/>
    </source>
</evidence>
<organism evidence="1 2">
    <name type="scientific">Amycolatopsis azurea DSM 43854</name>
    <dbReference type="NCBI Taxonomy" id="1238180"/>
    <lineage>
        <taxon>Bacteria</taxon>
        <taxon>Bacillati</taxon>
        <taxon>Actinomycetota</taxon>
        <taxon>Actinomycetes</taxon>
        <taxon>Pseudonocardiales</taxon>
        <taxon>Pseudonocardiaceae</taxon>
        <taxon>Amycolatopsis</taxon>
    </lineage>
</organism>
<gene>
    <name evidence="1" type="ORF">C791_1684</name>
</gene>
<dbReference type="EMBL" id="ANMG01000020">
    <property type="protein sequence ID" value="EMD27788.1"/>
    <property type="molecule type" value="Genomic_DNA"/>
</dbReference>
<evidence type="ECO:0000313" key="1">
    <source>
        <dbReference type="EMBL" id="EMD27788.1"/>
    </source>
</evidence>
<accession>M2PT62</accession>